<dbReference type="InterPro" id="IPR045063">
    <property type="entry name" value="Dynamin_N"/>
</dbReference>
<dbReference type="GO" id="GO:0051607">
    <property type="term" value="P:defense response to virus"/>
    <property type="evidence" value="ECO:0007669"/>
    <property type="project" value="TreeGrafter"/>
</dbReference>
<dbReference type="PROSITE" id="PS00410">
    <property type="entry name" value="G_DYNAMIN_1"/>
    <property type="match status" value="1"/>
</dbReference>
<dbReference type="Pfam" id="PF01031">
    <property type="entry name" value="Dynamin_M"/>
    <property type="match status" value="1"/>
</dbReference>
<sequence>MNTLNQQYEERVRPCIDLIDSLRSLGVERDLALPAIAVIGDQSSGKSSVLEALSGVALPRGSGIVTRCPLELKMKRKKEGEEWYGKISYQDHEEELDDPAEVEKKIREAQDEMAGVGMGISDDLISLEIASPDVPDLTLIDLPGIARVAVKGQPENIGEQIKRLIQKFITKQETISLVVVPSNVDIATTEALKMAQEVDPDGERTLGILTKPDLVDKGTGETVVDIVHNEVIHLKKGYMIVKCRGQKEIAEKVSLTEATEREKAFFKDHVHFHTLYNDGHATVPKLAEKLTLELVHHIQMSLPRLEDQIEKKLARIHTELVKYGDGLPSDAAERLVFLIDRMTAFTQDAISLAAGEELRSLKIFSMLRQVFAAWKESIDQYGVKFNWNVERQVAEYERKYRGRELPGFVNYKTFEGMVKEQIKKLEEPAVLKLKEVSEIVKDELFKLAESSFVGFPHLIRIAKMKIEAIRKEKEITAEALLRTQFKMELLVYSQDRTYSSSLSDSKKEEDEEEEEREKRYGIFFNMDNHATLKELMLHLKSYYKIASQRLADQIPLVIRYQMLQESAVQLQREMLQVLQDKENSEFLLKEDFDIGSKRANLQSRLKRLTQARTYLAEL</sequence>
<evidence type="ECO:0000259" key="9">
    <source>
        <dbReference type="PROSITE" id="PS51718"/>
    </source>
</evidence>
<dbReference type="Gene3D" id="3.40.50.300">
    <property type="entry name" value="P-loop containing nucleotide triphosphate hydrolases"/>
    <property type="match status" value="1"/>
</dbReference>
<evidence type="ECO:0000256" key="5">
    <source>
        <dbReference type="ARBA" id="ARBA00023134"/>
    </source>
</evidence>
<evidence type="ECO:0000256" key="2">
    <source>
        <dbReference type="ARBA" id="ARBA00015210"/>
    </source>
</evidence>
<dbReference type="GO" id="GO:0005634">
    <property type="term" value="C:nucleus"/>
    <property type="evidence" value="ECO:0007669"/>
    <property type="project" value="TreeGrafter"/>
</dbReference>
<evidence type="ECO:0000256" key="4">
    <source>
        <dbReference type="ARBA" id="ARBA00022741"/>
    </source>
</evidence>
<dbReference type="Pfam" id="PF00350">
    <property type="entry name" value="Dynamin_N"/>
    <property type="match status" value="1"/>
</dbReference>
<dbReference type="AlphaFoldDB" id="Q71JP5"/>
<protein>
    <recommendedName>
        <fullName evidence="2">Interferon-induced GTP-binding protein Mx</fullName>
    </recommendedName>
    <alternativeName>
        <fullName evidence="6">Interferon-inducible Mx protein</fullName>
    </alternativeName>
</protein>
<evidence type="ECO:0000256" key="7">
    <source>
        <dbReference type="RuleBase" id="RU003932"/>
    </source>
</evidence>
<dbReference type="GO" id="GO:0016185">
    <property type="term" value="P:synaptic vesicle budding from presynaptic endocytic zone membrane"/>
    <property type="evidence" value="ECO:0007669"/>
    <property type="project" value="TreeGrafter"/>
</dbReference>
<dbReference type="InterPro" id="IPR020850">
    <property type="entry name" value="GED_dom"/>
</dbReference>
<dbReference type="FunFam" id="1.20.120.1240:FF:000007">
    <property type="entry name" value="Interferon-induced GTP-binding protein Mx1"/>
    <property type="match status" value="1"/>
</dbReference>
<dbReference type="InterPro" id="IPR022812">
    <property type="entry name" value="Dynamin"/>
</dbReference>
<feature type="domain" description="Dynamin-type G" evidence="9">
    <location>
        <begin position="30"/>
        <end position="303"/>
    </location>
</feature>
<dbReference type="PROSITE" id="PS51718">
    <property type="entry name" value="G_DYNAMIN_2"/>
    <property type="match status" value="1"/>
</dbReference>
<dbReference type="CDD" id="cd08771">
    <property type="entry name" value="DLP_1"/>
    <property type="match status" value="1"/>
</dbReference>
<dbReference type="FunFam" id="3.40.50.300:FF:000621">
    <property type="entry name" value="Interferon-induced GTP-binding protein Mx1"/>
    <property type="match status" value="1"/>
</dbReference>
<evidence type="ECO:0000256" key="3">
    <source>
        <dbReference type="ARBA" id="ARBA00022490"/>
    </source>
</evidence>
<dbReference type="PROSITE" id="PS51388">
    <property type="entry name" value="GED"/>
    <property type="match status" value="1"/>
</dbReference>
<keyword evidence="5 7" id="KW-0342">GTP-binding</keyword>
<dbReference type="GO" id="GO:0003924">
    <property type="term" value="F:GTPase activity"/>
    <property type="evidence" value="ECO:0007669"/>
    <property type="project" value="InterPro"/>
</dbReference>
<dbReference type="GO" id="GO:0005525">
    <property type="term" value="F:GTP binding"/>
    <property type="evidence" value="ECO:0007669"/>
    <property type="project" value="UniProtKB-KW"/>
</dbReference>
<dbReference type="InterPro" id="IPR000375">
    <property type="entry name" value="Dynamin_stalk"/>
</dbReference>
<dbReference type="EMBL" id="AF491302">
    <property type="protein sequence ID" value="AAQ06436.1"/>
    <property type="molecule type" value="mRNA"/>
</dbReference>
<name>Q71JP5_SPAAU</name>
<dbReference type="GO" id="GO:0005737">
    <property type="term" value="C:cytoplasm"/>
    <property type="evidence" value="ECO:0007669"/>
    <property type="project" value="UniProtKB-SubCell"/>
</dbReference>
<keyword evidence="3" id="KW-0963">Cytoplasm</keyword>
<dbReference type="GO" id="GO:0031623">
    <property type="term" value="P:receptor internalization"/>
    <property type="evidence" value="ECO:0007669"/>
    <property type="project" value="TreeGrafter"/>
</dbReference>
<dbReference type="PANTHER" id="PTHR11566:SF225">
    <property type="entry name" value="INTERFERON-INDUCED GTP-BINDING PROTEIN MX-RELATED"/>
    <property type="match status" value="1"/>
</dbReference>
<dbReference type="InterPro" id="IPR027417">
    <property type="entry name" value="P-loop_NTPase"/>
</dbReference>
<dbReference type="PANTHER" id="PTHR11566">
    <property type="entry name" value="DYNAMIN"/>
    <property type="match status" value="1"/>
</dbReference>
<comment type="subcellular location">
    <subcellularLocation>
        <location evidence="1">Cytoplasm</location>
    </subcellularLocation>
</comment>
<dbReference type="InterPro" id="IPR030381">
    <property type="entry name" value="G_DYNAMIN_dom"/>
</dbReference>
<dbReference type="SMART" id="SM00302">
    <property type="entry name" value="GED"/>
    <property type="match status" value="1"/>
</dbReference>
<dbReference type="GO" id="GO:0008017">
    <property type="term" value="F:microtubule binding"/>
    <property type="evidence" value="ECO:0007669"/>
    <property type="project" value="TreeGrafter"/>
</dbReference>
<dbReference type="GO" id="GO:0098793">
    <property type="term" value="C:presynapse"/>
    <property type="evidence" value="ECO:0007669"/>
    <property type="project" value="GOC"/>
</dbReference>
<proteinExistence type="evidence at transcript level"/>
<evidence type="ECO:0000313" key="10">
    <source>
        <dbReference type="EMBL" id="AAQ06436.1"/>
    </source>
</evidence>
<dbReference type="SMART" id="SM00053">
    <property type="entry name" value="DYNc"/>
    <property type="match status" value="1"/>
</dbReference>
<evidence type="ECO:0000259" key="8">
    <source>
        <dbReference type="PROSITE" id="PS51388"/>
    </source>
</evidence>
<evidence type="ECO:0000256" key="1">
    <source>
        <dbReference type="ARBA" id="ARBA00004496"/>
    </source>
</evidence>
<dbReference type="SUPFAM" id="SSF52540">
    <property type="entry name" value="P-loop containing nucleoside triphosphate hydrolases"/>
    <property type="match status" value="1"/>
</dbReference>
<evidence type="ECO:0000256" key="6">
    <source>
        <dbReference type="ARBA" id="ARBA00031810"/>
    </source>
</evidence>
<dbReference type="Pfam" id="PF02212">
    <property type="entry name" value="GED"/>
    <property type="match status" value="1"/>
</dbReference>
<feature type="domain" description="GED" evidence="8">
    <location>
        <begin position="532"/>
        <end position="618"/>
    </location>
</feature>
<accession>Q71JP5</accession>
<dbReference type="Gene3D" id="1.20.120.1240">
    <property type="entry name" value="Dynamin, middle domain"/>
    <property type="match status" value="1"/>
</dbReference>
<keyword evidence="4 7" id="KW-0547">Nucleotide-binding</keyword>
<dbReference type="GO" id="GO:0005886">
    <property type="term" value="C:plasma membrane"/>
    <property type="evidence" value="ECO:0007669"/>
    <property type="project" value="TreeGrafter"/>
</dbReference>
<dbReference type="InterPro" id="IPR001401">
    <property type="entry name" value="Dynamin_GTPase"/>
</dbReference>
<reference evidence="10" key="1">
    <citation type="journal article" date="2004" name="Fish Shellfish Immunol.">
        <title>Cloning and analysis of expression of a gilthead sea bream (Sparus aurata) Mx cDNA.</title>
        <authorList>
            <person name="Tafalla C."/>
            <person name="Aranguren R."/>
            <person name="Secombes C.J."/>
            <person name="Figueras A."/>
            <person name="Novoa B."/>
        </authorList>
    </citation>
    <scope>NUCLEOTIDE SEQUENCE</scope>
</reference>
<dbReference type="InterPro" id="IPR003130">
    <property type="entry name" value="GED"/>
</dbReference>
<dbReference type="InterPro" id="IPR019762">
    <property type="entry name" value="Dynamin_GTPase_CS"/>
</dbReference>
<comment type="similarity">
    <text evidence="7">Belongs to the TRAFAC class dynamin-like GTPase superfamily. Dynamin/Fzo/YdjA family.</text>
</comment>
<dbReference type="PRINTS" id="PR00195">
    <property type="entry name" value="DYNAMIN"/>
</dbReference>
<organism evidence="10">
    <name type="scientific">Sparus aurata</name>
    <name type="common">Gilthead sea bream</name>
    <dbReference type="NCBI Taxonomy" id="8175"/>
    <lineage>
        <taxon>Eukaryota</taxon>
        <taxon>Metazoa</taxon>
        <taxon>Chordata</taxon>
        <taxon>Craniata</taxon>
        <taxon>Vertebrata</taxon>
        <taxon>Euteleostomi</taxon>
        <taxon>Actinopterygii</taxon>
        <taxon>Neopterygii</taxon>
        <taxon>Teleostei</taxon>
        <taxon>Neoteleostei</taxon>
        <taxon>Acanthomorphata</taxon>
        <taxon>Eupercaria</taxon>
        <taxon>Spariformes</taxon>
        <taxon>Sparidae</taxon>
        <taxon>Sparus</taxon>
    </lineage>
</organism>
<dbReference type="GO" id="GO:0005874">
    <property type="term" value="C:microtubule"/>
    <property type="evidence" value="ECO:0007669"/>
    <property type="project" value="TreeGrafter"/>
</dbReference>